<dbReference type="Proteomes" id="UP000823674">
    <property type="component" value="Chromosome A09"/>
</dbReference>
<keyword evidence="3" id="KW-1185">Reference proteome</keyword>
<reference evidence="2 3" key="1">
    <citation type="submission" date="2021-03" db="EMBL/GenBank/DDBJ databases">
        <authorList>
            <person name="King G.J."/>
            <person name="Bancroft I."/>
            <person name="Baten A."/>
            <person name="Bloomfield J."/>
            <person name="Borpatragohain P."/>
            <person name="He Z."/>
            <person name="Irish N."/>
            <person name="Irwin J."/>
            <person name="Liu K."/>
            <person name="Mauleon R.P."/>
            <person name="Moore J."/>
            <person name="Morris R."/>
            <person name="Ostergaard L."/>
            <person name="Wang B."/>
            <person name="Wells R."/>
        </authorList>
    </citation>
    <scope>NUCLEOTIDE SEQUENCE [LARGE SCALE GENOMIC DNA]</scope>
    <source>
        <strain evidence="2">R-o-18</strain>
        <tissue evidence="2">Leaf</tissue>
    </source>
</reference>
<feature type="region of interest" description="Disordered" evidence="1">
    <location>
        <begin position="341"/>
        <end position="361"/>
    </location>
</feature>
<proteinExistence type="predicted"/>
<gene>
    <name evidence="2" type="primary">A09p054670.1_BraROA</name>
    <name evidence="2" type="ORF">IGI04_037173</name>
</gene>
<evidence type="ECO:0000256" key="1">
    <source>
        <dbReference type="SAM" id="MobiDB-lite"/>
    </source>
</evidence>
<accession>A0ABQ7LGL8</accession>
<evidence type="ECO:0000313" key="3">
    <source>
        <dbReference type="Proteomes" id="UP000823674"/>
    </source>
</evidence>
<comment type="caution">
    <text evidence="2">The sequence shown here is derived from an EMBL/GenBank/DDBJ whole genome shotgun (WGS) entry which is preliminary data.</text>
</comment>
<evidence type="ECO:0000313" key="2">
    <source>
        <dbReference type="EMBL" id="KAG5385703.1"/>
    </source>
</evidence>
<sequence>MASNDDLEFSFEANSFLDSLETFNAVTHQENPSLLAFQHEHREMVPYVHVSAATNDVYPPSLIENPNTDQETLTRNPSFDQERVTQNQSFRHVDDYSRSINALQLSPNVPLCTFPNGQRESVYSGNCLLTSANNAMMSTGLQSVGSQHGYVNQSYQQPLMSQTNHHLFNDPYVSQMMESNAQQVERANGLTNSNPIYGLRDHRVPPFGCSFQGERHNLDSIVEQLKHIPGNDQMQQPETSNRHIPPYVEALQSNQLQIPYVSSANTIPNPEYRTPMISNNQVLQTPENYPTFAQTPYQPDPLAFNFQNSSSVKTTRRARGRPRKNQIPLPLVPTTQTILTSPRHYGTQDKGKQPITARPPLNPSLYDQCQNSYTNTMIQQSGVMRQRSIYDQLENECSSFKTRRIMVPFKEKSIADSSTASFWQDGNLRSSSAAGSNHEERPIKNTMYDPLYAGVGLPIDPHLRLF</sequence>
<protein>
    <submittedName>
        <fullName evidence="2">Uncharacterized protein</fullName>
    </submittedName>
</protein>
<dbReference type="EMBL" id="JADBGQ010000008">
    <property type="protein sequence ID" value="KAG5385703.1"/>
    <property type="molecule type" value="Genomic_DNA"/>
</dbReference>
<name>A0ABQ7LGL8_BRACM</name>
<organism evidence="2 3">
    <name type="scientific">Brassica rapa subsp. trilocularis</name>
    <dbReference type="NCBI Taxonomy" id="1813537"/>
    <lineage>
        <taxon>Eukaryota</taxon>
        <taxon>Viridiplantae</taxon>
        <taxon>Streptophyta</taxon>
        <taxon>Embryophyta</taxon>
        <taxon>Tracheophyta</taxon>
        <taxon>Spermatophyta</taxon>
        <taxon>Magnoliopsida</taxon>
        <taxon>eudicotyledons</taxon>
        <taxon>Gunneridae</taxon>
        <taxon>Pentapetalae</taxon>
        <taxon>rosids</taxon>
        <taxon>malvids</taxon>
        <taxon>Brassicales</taxon>
        <taxon>Brassicaceae</taxon>
        <taxon>Brassiceae</taxon>
        <taxon>Brassica</taxon>
    </lineage>
</organism>